<accession>A0A017HDD2</accession>
<reference evidence="5 6" key="1">
    <citation type="submission" date="2013-03" db="EMBL/GenBank/DDBJ databases">
        <authorList>
            <person name="Fiebig A."/>
            <person name="Goeker M."/>
            <person name="Klenk H.-P.P."/>
        </authorList>
    </citation>
    <scope>NUCLEOTIDE SEQUENCE [LARGE SCALE GENOMIC DNA]</scope>
    <source>
        <strain evidence="5 6">DSM 17492</strain>
    </source>
</reference>
<dbReference type="InterPro" id="IPR011991">
    <property type="entry name" value="ArsR-like_HTH"/>
</dbReference>
<name>A0A017HDD2_9RHOB</name>
<dbReference type="GO" id="GO:0043200">
    <property type="term" value="P:response to amino acid"/>
    <property type="evidence" value="ECO:0007669"/>
    <property type="project" value="TreeGrafter"/>
</dbReference>
<dbReference type="PANTHER" id="PTHR30154:SF34">
    <property type="entry name" value="TRANSCRIPTIONAL REGULATOR AZLB"/>
    <property type="match status" value="1"/>
</dbReference>
<keyword evidence="1" id="KW-0805">Transcription regulation</keyword>
<dbReference type="PROSITE" id="PS50956">
    <property type="entry name" value="HTH_ASNC_2"/>
    <property type="match status" value="1"/>
</dbReference>
<dbReference type="InterPro" id="IPR036388">
    <property type="entry name" value="WH-like_DNA-bd_sf"/>
</dbReference>
<dbReference type="HOGENOM" id="CLU_091233_0_3_5"/>
<dbReference type="Proteomes" id="UP000025047">
    <property type="component" value="Unassembled WGS sequence"/>
</dbReference>
<dbReference type="InterPro" id="IPR011008">
    <property type="entry name" value="Dimeric_a/b-barrel"/>
</dbReference>
<dbReference type="Gene3D" id="3.30.70.920">
    <property type="match status" value="1"/>
</dbReference>
<dbReference type="STRING" id="1122180.Lokhon_01115"/>
<keyword evidence="3" id="KW-0804">Transcription</keyword>
<evidence type="ECO:0000256" key="3">
    <source>
        <dbReference type="ARBA" id="ARBA00023163"/>
    </source>
</evidence>
<dbReference type="InterPro" id="IPR019885">
    <property type="entry name" value="Tscrpt_reg_HTH_AsnC-type_CS"/>
</dbReference>
<dbReference type="EMBL" id="APGJ01000004">
    <property type="protein sequence ID" value="EYD72320.1"/>
    <property type="molecule type" value="Genomic_DNA"/>
</dbReference>
<dbReference type="InterPro" id="IPR005471">
    <property type="entry name" value="Tscrpt_reg_IclR_N"/>
</dbReference>
<dbReference type="SUPFAM" id="SSF46785">
    <property type="entry name" value="Winged helix' DNA-binding domain"/>
    <property type="match status" value="1"/>
</dbReference>
<dbReference type="Gene3D" id="1.10.10.10">
    <property type="entry name" value="Winged helix-like DNA-binding domain superfamily/Winged helix DNA-binding domain"/>
    <property type="match status" value="1"/>
</dbReference>
<dbReference type="InterPro" id="IPR019888">
    <property type="entry name" value="Tscrpt_reg_AsnC-like"/>
</dbReference>
<dbReference type="PROSITE" id="PS00519">
    <property type="entry name" value="HTH_ASNC_1"/>
    <property type="match status" value="1"/>
</dbReference>
<evidence type="ECO:0000256" key="2">
    <source>
        <dbReference type="ARBA" id="ARBA00023125"/>
    </source>
</evidence>
<proteinExistence type="predicted"/>
<dbReference type="GO" id="GO:0005829">
    <property type="term" value="C:cytosol"/>
    <property type="evidence" value="ECO:0007669"/>
    <property type="project" value="TreeGrafter"/>
</dbReference>
<dbReference type="eggNOG" id="COG1522">
    <property type="taxonomic scope" value="Bacteria"/>
</dbReference>
<dbReference type="OrthoDB" id="9802341at2"/>
<dbReference type="AlphaFoldDB" id="A0A017HDD2"/>
<sequence>MVTPLDPADIRILTALQEDGRLSNADLAERVGMSASSCWRRVRALEEAGAIERPGVRLNPEACGLGFQAIVHVSLVRHEMRPVEDFIRAVRARPEIQECYATTGQADYHLRVLCRDLAAYNAFLEEFLFRQPAVASAQTNMVLRAIKTRGVLPI</sequence>
<dbReference type="SMART" id="SM00346">
    <property type="entry name" value="HTH_ICLR"/>
    <property type="match status" value="1"/>
</dbReference>
<dbReference type="InterPro" id="IPR000485">
    <property type="entry name" value="AsnC-type_HTH_dom"/>
</dbReference>
<dbReference type="PATRIC" id="fig|1122180.6.peg.1106"/>
<keyword evidence="6" id="KW-1185">Reference proteome</keyword>
<dbReference type="SMART" id="SM00344">
    <property type="entry name" value="HTH_ASNC"/>
    <property type="match status" value="1"/>
</dbReference>
<dbReference type="PRINTS" id="PR00033">
    <property type="entry name" value="HTHASNC"/>
</dbReference>
<evidence type="ECO:0000313" key="6">
    <source>
        <dbReference type="Proteomes" id="UP000025047"/>
    </source>
</evidence>
<dbReference type="InterPro" id="IPR036390">
    <property type="entry name" value="WH_DNA-bd_sf"/>
</dbReference>
<protein>
    <submittedName>
        <fullName evidence="5">Transcriptional regulator, AsnC family</fullName>
    </submittedName>
</protein>
<dbReference type="PANTHER" id="PTHR30154">
    <property type="entry name" value="LEUCINE-RESPONSIVE REGULATORY PROTEIN"/>
    <property type="match status" value="1"/>
</dbReference>
<dbReference type="GO" id="GO:0043565">
    <property type="term" value="F:sequence-specific DNA binding"/>
    <property type="evidence" value="ECO:0007669"/>
    <property type="project" value="InterPro"/>
</dbReference>
<dbReference type="Pfam" id="PF13412">
    <property type="entry name" value="HTH_24"/>
    <property type="match status" value="1"/>
</dbReference>
<dbReference type="InterPro" id="IPR019887">
    <property type="entry name" value="Tscrpt_reg_AsnC/Lrp_C"/>
</dbReference>
<keyword evidence="2" id="KW-0238">DNA-binding</keyword>
<evidence type="ECO:0000313" key="5">
    <source>
        <dbReference type="EMBL" id="EYD72320.1"/>
    </source>
</evidence>
<organism evidence="5 6">
    <name type="scientific">Limimaricola hongkongensis DSM 17492</name>
    <dbReference type="NCBI Taxonomy" id="1122180"/>
    <lineage>
        <taxon>Bacteria</taxon>
        <taxon>Pseudomonadati</taxon>
        <taxon>Pseudomonadota</taxon>
        <taxon>Alphaproteobacteria</taxon>
        <taxon>Rhodobacterales</taxon>
        <taxon>Paracoccaceae</taxon>
        <taxon>Limimaricola</taxon>
    </lineage>
</organism>
<dbReference type="Pfam" id="PF01037">
    <property type="entry name" value="AsnC_trans_reg"/>
    <property type="match status" value="1"/>
</dbReference>
<evidence type="ECO:0000259" key="4">
    <source>
        <dbReference type="PROSITE" id="PS50956"/>
    </source>
</evidence>
<comment type="caution">
    <text evidence="5">The sequence shown here is derived from an EMBL/GenBank/DDBJ whole genome shotgun (WGS) entry which is preliminary data.</text>
</comment>
<feature type="domain" description="HTH asnC-type" evidence="4">
    <location>
        <begin position="5"/>
        <end position="66"/>
    </location>
</feature>
<dbReference type="CDD" id="cd00090">
    <property type="entry name" value="HTH_ARSR"/>
    <property type="match status" value="1"/>
</dbReference>
<evidence type="ECO:0000256" key="1">
    <source>
        <dbReference type="ARBA" id="ARBA00023015"/>
    </source>
</evidence>
<dbReference type="SUPFAM" id="SSF54909">
    <property type="entry name" value="Dimeric alpha+beta barrel"/>
    <property type="match status" value="1"/>
</dbReference>
<dbReference type="RefSeq" id="WP_017928257.1">
    <property type="nucleotide sequence ID" value="NZ_KB822997.1"/>
</dbReference>
<dbReference type="GO" id="GO:0006355">
    <property type="term" value="P:regulation of DNA-templated transcription"/>
    <property type="evidence" value="ECO:0007669"/>
    <property type="project" value="InterPro"/>
</dbReference>
<gene>
    <name evidence="5" type="ORF">Lokhon_01115</name>
</gene>